<feature type="chain" id="PRO_5045646176" description="PEP-CTERM protein-sorting domain-containing protein" evidence="1">
    <location>
        <begin position="25"/>
        <end position="332"/>
    </location>
</feature>
<evidence type="ECO:0000313" key="3">
    <source>
        <dbReference type="Proteomes" id="UP001180536"/>
    </source>
</evidence>
<accession>A0ABU1Z448</accession>
<keyword evidence="1" id="KW-0732">Signal</keyword>
<proteinExistence type="predicted"/>
<name>A0ABU1Z448_9BURK</name>
<gene>
    <name evidence="2" type="ORF">J2X16_000696</name>
</gene>
<protein>
    <recommendedName>
        <fullName evidence="4">PEP-CTERM protein-sorting domain-containing protein</fullName>
    </recommendedName>
</protein>
<dbReference type="NCBIfam" id="TIGR02595">
    <property type="entry name" value="PEP_CTERM"/>
    <property type="match status" value="1"/>
</dbReference>
<dbReference type="InterPro" id="IPR013424">
    <property type="entry name" value="Ice-binding_C"/>
</dbReference>
<dbReference type="RefSeq" id="WP_310341680.1">
    <property type="nucleotide sequence ID" value="NZ_JAVDXQ010000001.1"/>
</dbReference>
<dbReference type="Proteomes" id="UP001180536">
    <property type="component" value="Unassembled WGS sequence"/>
</dbReference>
<feature type="signal peptide" evidence="1">
    <location>
        <begin position="1"/>
        <end position="24"/>
    </location>
</feature>
<dbReference type="EMBL" id="JAVDXQ010000001">
    <property type="protein sequence ID" value="MDR7295375.1"/>
    <property type="molecule type" value="Genomic_DNA"/>
</dbReference>
<sequence length="332" mass="33724">MNLLRLSTLALGVAASLAHGPASAVSLVTPPSLGAPNPSNLYGMELNQWFVLGNGVMAGTLIDGALRQSGSTEYFPTPALLSRSADDSQVSGGKLASSFARVGAFSAGASASAGAPLEPMSTGSIAVGHATVAYWAVLDQDTTITFDLKLDGHMGTTGARSLGADRSGAAVTALALGTQANYTAAGSYAFLQKAGLGAFEVGGDPLLQELISAHSSTQTHLDVFAAQSDTMHTALDVDTTLHVSAQGTRIDCDTPFSPACGRYYYGMTVFLFTGAQNGGFADFSHTMEITGVSVGGGATVPFNAISAVPEPASALLLIAGLLGLRAGRRSRC</sequence>
<evidence type="ECO:0000256" key="1">
    <source>
        <dbReference type="SAM" id="SignalP"/>
    </source>
</evidence>
<comment type="caution">
    <text evidence="2">The sequence shown here is derived from an EMBL/GenBank/DDBJ whole genome shotgun (WGS) entry which is preliminary data.</text>
</comment>
<keyword evidence="3" id="KW-1185">Reference proteome</keyword>
<evidence type="ECO:0008006" key="4">
    <source>
        <dbReference type="Google" id="ProtNLM"/>
    </source>
</evidence>
<organism evidence="2 3">
    <name type="scientific">Pelomonas aquatica</name>
    <dbReference type="NCBI Taxonomy" id="431058"/>
    <lineage>
        <taxon>Bacteria</taxon>
        <taxon>Pseudomonadati</taxon>
        <taxon>Pseudomonadota</taxon>
        <taxon>Betaproteobacteria</taxon>
        <taxon>Burkholderiales</taxon>
        <taxon>Sphaerotilaceae</taxon>
        <taxon>Roseateles</taxon>
    </lineage>
</organism>
<evidence type="ECO:0000313" key="2">
    <source>
        <dbReference type="EMBL" id="MDR7295375.1"/>
    </source>
</evidence>
<reference evidence="2 3" key="1">
    <citation type="submission" date="2023-07" db="EMBL/GenBank/DDBJ databases">
        <title>Sorghum-associated microbial communities from plants grown in Nebraska, USA.</title>
        <authorList>
            <person name="Schachtman D."/>
        </authorList>
    </citation>
    <scope>NUCLEOTIDE SEQUENCE [LARGE SCALE GENOMIC DNA]</scope>
    <source>
        <strain evidence="2 3">BE310</strain>
    </source>
</reference>